<organism evidence="8">
    <name type="scientific">Menopon gallinae</name>
    <name type="common">poultry shaft louse</name>
    <dbReference type="NCBI Taxonomy" id="328185"/>
    <lineage>
        <taxon>Eukaryota</taxon>
        <taxon>Metazoa</taxon>
        <taxon>Ecdysozoa</taxon>
        <taxon>Arthropoda</taxon>
        <taxon>Hexapoda</taxon>
        <taxon>Insecta</taxon>
        <taxon>Pterygota</taxon>
        <taxon>Neoptera</taxon>
        <taxon>Paraneoptera</taxon>
        <taxon>Psocodea</taxon>
        <taxon>Troctomorpha</taxon>
        <taxon>Phthiraptera</taxon>
        <taxon>Amblycera</taxon>
        <taxon>Menoponidae</taxon>
        <taxon>Menopon</taxon>
    </lineage>
</organism>
<evidence type="ECO:0000256" key="7">
    <source>
        <dbReference type="SAM" id="Phobius"/>
    </source>
</evidence>
<protein>
    <submittedName>
        <fullName evidence="8">Uncharacterized protein</fullName>
    </submittedName>
</protein>
<evidence type="ECO:0000313" key="8">
    <source>
        <dbReference type="EMBL" id="KAL0265981.1"/>
    </source>
</evidence>
<dbReference type="InterPro" id="IPR003162">
    <property type="entry name" value="TFIID-31"/>
</dbReference>
<dbReference type="GO" id="GO:0000124">
    <property type="term" value="C:SAGA complex"/>
    <property type="evidence" value="ECO:0007669"/>
    <property type="project" value="TreeGrafter"/>
</dbReference>
<name>A0AAW2H8C6_9NEOP</name>
<feature type="compositionally biased region" description="Basic and acidic residues" evidence="6">
    <location>
        <begin position="457"/>
        <end position="468"/>
    </location>
</feature>
<dbReference type="GO" id="GO:0051123">
    <property type="term" value="P:RNA polymerase II preinitiation complex assembly"/>
    <property type="evidence" value="ECO:0007669"/>
    <property type="project" value="TreeGrafter"/>
</dbReference>
<feature type="region of interest" description="Disordered" evidence="6">
    <location>
        <begin position="457"/>
        <end position="480"/>
    </location>
</feature>
<dbReference type="SUPFAM" id="SSF103481">
    <property type="entry name" value="Multidrug resistance efflux transporter EmrE"/>
    <property type="match status" value="1"/>
</dbReference>
<dbReference type="InterPro" id="IPR037185">
    <property type="entry name" value="EmrE-like"/>
</dbReference>
<keyword evidence="5" id="KW-0539">Nucleus</keyword>
<dbReference type="InterPro" id="IPR009072">
    <property type="entry name" value="Histone-fold"/>
</dbReference>
<keyword evidence="7" id="KW-1133">Transmembrane helix</keyword>
<dbReference type="PANTHER" id="PTHR48068:SF4">
    <property type="entry name" value="TATA-BOX BINDING PROTEIN ASSOCIATED FACTOR 9"/>
    <property type="match status" value="1"/>
</dbReference>
<dbReference type="CDD" id="cd07979">
    <property type="entry name" value="HFD_TAF9"/>
    <property type="match status" value="1"/>
</dbReference>
<dbReference type="GO" id="GO:0016251">
    <property type="term" value="F:RNA polymerase II general transcription initiation factor activity"/>
    <property type="evidence" value="ECO:0007669"/>
    <property type="project" value="TreeGrafter"/>
</dbReference>
<dbReference type="PANTHER" id="PTHR48068">
    <property type="entry name" value="TAF9 RNA POLYMERASE II, TATA BOX-BINDING PROTEIN (TBP)-ASSOCIATED FACTOR"/>
    <property type="match status" value="1"/>
</dbReference>
<dbReference type="AlphaFoldDB" id="A0AAW2H8C6"/>
<dbReference type="GO" id="GO:0005669">
    <property type="term" value="C:transcription factor TFIID complex"/>
    <property type="evidence" value="ECO:0007669"/>
    <property type="project" value="TreeGrafter"/>
</dbReference>
<keyword evidence="7" id="KW-0472">Membrane</keyword>
<keyword evidence="4" id="KW-0804">Transcription</keyword>
<evidence type="ECO:0000256" key="2">
    <source>
        <dbReference type="ARBA" id="ARBA00007646"/>
    </source>
</evidence>
<dbReference type="InterPro" id="IPR051431">
    <property type="entry name" value="TFIID_subunit_9"/>
</dbReference>
<feature type="transmembrane region" description="Helical" evidence="7">
    <location>
        <begin position="156"/>
        <end position="177"/>
    </location>
</feature>
<comment type="caution">
    <text evidence="8">The sequence shown here is derived from an EMBL/GenBank/DDBJ whole genome shotgun (WGS) entry which is preliminary data.</text>
</comment>
<feature type="transmembrane region" description="Helical" evidence="7">
    <location>
        <begin position="189"/>
        <end position="207"/>
    </location>
</feature>
<dbReference type="EMBL" id="JARGDH010000006">
    <property type="protein sequence ID" value="KAL0265981.1"/>
    <property type="molecule type" value="Genomic_DNA"/>
</dbReference>
<dbReference type="SUPFAM" id="SSF47113">
    <property type="entry name" value="Histone-fold"/>
    <property type="match status" value="1"/>
</dbReference>
<proteinExistence type="inferred from homology"/>
<sequence>MVDSTPRDAKVVSILMRSFGVEECEPMVLVQVLEYAYKYATDILKDARLYSEHCKRTKITVSDIKLALQTKIGRHFVPPPPRDYINELAVSVNARALIAPDGDFLLSIPPAKIALFNLDYEILKRDSENKRRASSYITRQTSRCDFLAPMSRRKVFLVHTPLALTTFAVYTAQNILLRKHRHVCVNSRTLISIYCAVAIMLVSFFFQRGSVRRILAPTTVVVTLFFVSVQVYLAYSPRLSAMCTTICMQPRLIAIYVFSVVFMKNRVRLSKIFGIALIIISLLLLSRGKQAKAKRNPPSACFSVAAASVCSGAAFFIFDYKIREKINCPHAYITAAQTMTLLLAVAFLVGKRVFGGEWEDFGTLKRWEFHAIAISYTAFAYCTFAMSFVFKLIPRILASVVIHTSADIIAEWCVEGGFSADVLCRYAVCITGVVVYQYSSIRMHFMKKRAGIPRKFDAHGNRPSEASRTDAVAGDSVRVE</sequence>
<dbReference type="GO" id="GO:0003713">
    <property type="term" value="F:transcription coactivator activity"/>
    <property type="evidence" value="ECO:0007669"/>
    <property type="project" value="TreeGrafter"/>
</dbReference>
<feature type="transmembrane region" description="Helical" evidence="7">
    <location>
        <begin position="239"/>
        <end position="262"/>
    </location>
</feature>
<keyword evidence="7" id="KW-0812">Transmembrane</keyword>
<feature type="transmembrane region" description="Helical" evidence="7">
    <location>
        <begin position="214"/>
        <end position="233"/>
    </location>
</feature>
<feature type="transmembrane region" description="Helical" evidence="7">
    <location>
        <begin position="269"/>
        <end position="285"/>
    </location>
</feature>
<dbReference type="GO" id="GO:0046982">
    <property type="term" value="F:protein heterodimerization activity"/>
    <property type="evidence" value="ECO:0007669"/>
    <property type="project" value="InterPro"/>
</dbReference>
<gene>
    <name evidence="8" type="ORF">PYX00_011698</name>
</gene>
<reference evidence="8" key="1">
    <citation type="journal article" date="2024" name="Gigascience">
        <title>Chromosome-level genome of the poultry shaft louse Menopon gallinae provides insight into the host-switching and adaptive evolution of parasitic lice.</title>
        <authorList>
            <person name="Xu Y."/>
            <person name="Ma L."/>
            <person name="Liu S."/>
            <person name="Liang Y."/>
            <person name="Liu Q."/>
            <person name="He Z."/>
            <person name="Tian L."/>
            <person name="Duan Y."/>
            <person name="Cai W."/>
            <person name="Li H."/>
            <person name="Song F."/>
        </authorList>
    </citation>
    <scope>NUCLEOTIDE SEQUENCE</scope>
    <source>
        <strain evidence="8">Cailab_2023a</strain>
    </source>
</reference>
<evidence type="ECO:0000256" key="6">
    <source>
        <dbReference type="SAM" id="MobiDB-lite"/>
    </source>
</evidence>
<feature type="transmembrane region" description="Helical" evidence="7">
    <location>
        <begin position="330"/>
        <end position="349"/>
    </location>
</feature>
<feature type="transmembrane region" description="Helical" evidence="7">
    <location>
        <begin position="369"/>
        <end position="390"/>
    </location>
</feature>
<evidence type="ECO:0000256" key="3">
    <source>
        <dbReference type="ARBA" id="ARBA00023015"/>
    </source>
</evidence>
<comment type="similarity">
    <text evidence="2">Belongs to the TAF9 family.</text>
</comment>
<dbReference type="Gene3D" id="1.10.20.10">
    <property type="entry name" value="Histone, subunit A"/>
    <property type="match status" value="1"/>
</dbReference>
<evidence type="ECO:0000256" key="4">
    <source>
        <dbReference type="ARBA" id="ARBA00023163"/>
    </source>
</evidence>
<evidence type="ECO:0000256" key="5">
    <source>
        <dbReference type="ARBA" id="ARBA00023242"/>
    </source>
</evidence>
<evidence type="ECO:0000256" key="1">
    <source>
        <dbReference type="ARBA" id="ARBA00004123"/>
    </source>
</evidence>
<feature type="transmembrane region" description="Helical" evidence="7">
    <location>
        <begin position="297"/>
        <end position="318"/>
    </location>
</feature>
<comment type="subcellular location">
    <subcellularLocation>
        <location evidence="1">Nucleus</location>
    </subcellularLocation>
</comment>
<keyword evidence="3" id="KW-0805">Transcription regulation</keyword>
<dbReference type="Pfam" id="PF02291">
    <property type="entry name" value="TFIID-31kDa"/>
    <property type="match status" value="1"/>
</dbReference>
<accession>A0AAW2H8C6</accession>